<gene>
    <name evidence="2" type="ORF">QTN89_16770</name>
</gene>
<sequence length="112" mass="12597">MSEELPIEIDVQSVKALRQANEDFLLLDVRQPEEYATAKIEGSTLIPMGEILDRIEELEPHRDSRIVVHCHHGGRSMQVTQALRGRGFGQTQNMAGGIDAWSLEVDAEVPRY</sequence>
<name>A0ABT7PKS4_9BACT</name>
<evidence type="ECO:0000313" key="3">
    <source>
        <dbReference type="Proteomes" id="UP001239462"/>
    </source>
</evidence>
<dbReference type="EMBL" id="JASZZN010000012">
    <property type="protein sequence ID" value="MDM4017102.1"/>
    <property type="molecule type" value="Genomic_DNA"/>
</dbReference>
<dbReference type="PANTHER" id="PTHR43031">
    <property type="entry name" value="FAD-DEPENDENT OXIDOREDUCTASE"/>
    <property type="match status" value="1"/>
</dbReference>
<dbReference type="SMART" id="SM00450">
    <property type="entry name" value="RHOD"/>
    <property type="match status" value="1"/>
</dbReference>
<dbReference type="PROSITE" id="PS50206">
    <property type="entry name" value="RHODANESE_3"/>
    <property type="match status" value="1"/>
</dbReference>
<reference evidence="2 3" key="1">
    <citation type="submission" date="2023-06" db="EMBL/GenBank/DDBJ databases">
        <title>Roseiconus lacunae JC819 isolated from Gulf of Mannar region, Tamil Nadu.</title>
        <authorList>
            <person name="Pk S."/>
            <person name="Ch S."/>
            <person name="Ch V.R."/>
        </authorList>
    </citation>
    <scope>NUCLEOTIDE SEQUENCE [LARGE SCALE GENOMIC DNA]</scope>
    <source>
        <strain evidence="2 3">JC819</strain>
    </source>
</reference>
<dbReference type="Gene3D" id="3.40.250.10">
    <property type="entry name" value="Rhodanese-like domain"/>
    <property type="match status" value="1"/>
</dbReference>
<dbReference type="SUPFAM" id="SSF52821">
    <property type="entry name" value="Rhodanese/Cell cycle control phosphatase"/>
    <property type="match status" value="1"/>
</dbReference>
<dbReference type="Pfam" id="PF00581">
    <property type="entry name" value="Rhodanese"/>
    <property type="match status" value="1"/>
</dbReference>
<protein>
    <submittedName>
        <fullName evidence="2">Rhodanese-like domain-containing protein</fullName>
    </submittedName>
</protein>
<accession>A0ABT7PKS4</accession>
<dbReference type="InterPro" id="IPR050229">
    <property type="entry name" value="GlpE_sulfurtransferase"/>
</dbReference>
<dbReference type="RefSeq" id="WP_149499703.1">
    <property type="nucleotide sequence ID" value="NZ_CP141221.1"/>
</dbReference>
<evidence type="ECO:0000259" key="1">
    <source>
        <dbReference type="PROSITE" id="PS50206"/>
    </source>
</evidence>
<proteinExistence type="predicted"/>
<feature type="domain" description="Rhodanese" evidence="1">
    <location>
        <begin position="20"/>
        <end position="110"/>
    </location>
</feature>
<organism evidence="2 3">
    <name type="scientific">Roseiconus lacunae</name>
    <dbReference type="NCBI Taxonomy" id="2605694"/>
    <lineage>
        <taxon>Bacteria</taxon>
        <taxon>Pseudomonadati</taxon>
        <taxon>Planctomycetota</taxon>
        <taxon>Planctomycetia</taxon>
        <taxon>Pirellulales</taxon>
        <taxon>Pirellulaceae</taxon>
        <taxon>Roseiconus</taxon>
    </lineage>
</organism>
<dbReference type="Proteomes" id="UP001239462">
    <property type="component" value="Unassembled WGS sequence"/>
</dbReference>
<comment type="caution">
    <text evidence="2">The sequence shown here is derived from an EMBL/GenBank/DDBJ whole genome shotgun (WGS) entry which is preliminary data.</text>
</comment>
<evidence type="ECO:0000313" key="2">
    <source>
        <dbReference type="EMBL" id="MDM4017102.1"/>
    </source>
</evidence>
<dbReference type="InterPro" id="IPR001763">
    <property type="entry name" value="Rhodanese-like_dom"/>
</dbReference>
<dbReference type="InterPro" id="IPR036873">
    <property type="entry name" value="Rhodanese-like_dom_sf"/>
</dbReference>
<keyword evidence="3" id="KW-1185">Reference proteome</keyword>
<dbReference type="PANTHER" id="PTHR43031:SF17">
    <property type="entry name" value="SULFURTRANSFERASE YTWF-RELATED"/>
    <property type="match status" value="1"/>
</dbReference>